<dbReference type="EMBL" id="JAVRJZ010000006">
    <property type="protein sequence ID" value="KAK2721521.1"/>
    <property type="molecule type" value="Genomic_DNA"/>
</dbReference>
<evidence type="ECO:0000313" key="10">
    <source>
        <dbReference type="Proteomes" id="UP001187531"/>
    </source>
</evidence>
<dbReference type="PANTHER" id="PTHR10997:SF9">
    <property type="entry name" value="IMPORTIN-9"/>
    <property type="match status" value="1"/>
</dbReference>
<dbReference type="Pfam" id="PF01399">
    <property type="entry name" value="PCI"/>
    <property type="match status" value="1"/>
</dbReference>
<dbReference type="InterPro" id="IPR013586">
    <property type="entry name" value="PSMD3_C"/>
</dbReference>
<dbReference type="GO" id="GO:0006606">
    <property type="term" value="P:protein import into nucleus"/>
    <property type="evidence" value="ECO:0007669"/>
    <property type="project" value="TreeGrafter"/>
</dbReference>
<dbReference type="InterPro" id="IPR016024">
    <property type="entry name" value="ARM-type_fold"/>
</dbReference>
<dbReference type="GO" id="GO:0031267">
    <property type="term" value="F:small GTPase binding"/>
    <property type="evidence" value="ECO:0007669"/>
    <property type="project" value="InterPro"/>
</dbReference>
<dbReference type="GO" id="GO:0000502">
    <property type="term" value="C:proteasome complex"/>
    <property type="evidence" value="ECO:0007669"/>
    <property type="project" value="InterPro"/>
</dbReference>
<feature type="non-terminal residue" evidence="9">
    <location>
        <position position="851"/>
    </location>
</feature>
<dbReference type="AlphaFoldDB" id="A0AA88I7Y7"/>
<feature type="domain" description="PCI" evidence="8">
    <location>
        <begin position="1"/>
        <end position="99"/>
    </location>
</feature>
<keyword evidence="4" id="KW-0396">Initiation factor</keyword>
<evidence type="ECO:0000313" key="9">
    <source>
        <dbReference type="EMBL" id="KAK2721521.1"/>
    </source>
</evidence>
<dbReference type="SMART" id="SM00088">
    <property type="entry name" value="PINT"/>
    <property type="match status" value="1"/>
</dbReference>
<feature type="domain" description="Importin N-terminal" evidence="7">
    <location>
        <begin position="172"/>
        <end position="249"/>
    </location>
</feature>
<dbReference type="InterPro" id="IPR011989">
    <property type="entry name" value="ARM-like"/>
</dbReference>
<evidence type="ECO:0000256" key="4">
    <source>
        <dbReference type="ARBA" id="ARBA00022540"/>
    </source>
</evidence>
<dbReference type="GO" id="GO:0005635">
    <property type="term" value="C:nuclear envelope"/>
    <property type="evidence" value="ECO:0007669"/>
    <property type="project" value="TreeGrafter"/>
</dbReference>
<comment type="subcellular location">
    <subcellularLocation>
        <location evidence="1">Nucleus</location>
    </subcellularLocation>
</comment>
<dbReference type="Proteomes" id="UP001187531">
    <property type="component" value="Unassembled WGS sequence"/>
</dbReference>
<evidence type="ECO:0000259" key="8">
    <source>
        <dbReference type="PROSITE" id="PS50250"/>
    </source>
</evidence>
<dbReference type="PANTHER" id="PTHR10997">
    <property type="entry name" value="IMPORTIN-7, 8, 11"/>
    <property type="match status" value="1"/>
</dbReference>
<dbReference type="InterPro" id="IPR036390">
    <property type="entry name" value="WH_DNA-bd_sf"/>
</dbReference>
<feature type="non-terminal residue" evidence="9">
    <location>
        <position position="1"/>
    </location>
</feature>
<evidence type="ECO:0000259" key="7">
    <source>
        <dbReference type="PROSITE" id="PS50166"/>
    </source>
</evidence>
<protein>
    <submittedName>
        <fullName evidence="9">Uncharacterized protein</fullName>
    </submittedName>
</protein>
<dbReference type="GO" id="GO:0003743">
    <property type="term" value="F:translation initiation factor activity"/>
    <property type="evidence" value="ECO:0007669"/>
    <property type="project" value="UniProtKB-KW"/>
</dbReference>
<evidence type="ECO:0000256" key="5">
    <source>
        <dbReference type="ARBA" id="ARBA00022917"/>
    </source>
</evidence>
<evidence type="ECO:0000256" key="3">
    <source>
        <dbReference type="ARBA" id="ARBA00022490"/>
    </source>
</evidence>
<accession>A0AA88I7Y7</accession>
<keyword evidence="5" id="KW-0648">Protein biosynthesis</keyword>
<gene>
    <name evidence="9" type="ORF">QYM36_003717</name>
</gene>
<reference evidence="9" key="1">
    <citation type="submission" date="2023-07" db="EMBL/GenBank/DDBJ databases">
        <title>Chromosome-level genome assembly of Artemia franciscana.</title>
        <authorList>
            <person name="Jo E."/>
        </authorList>
    </citation>
    <scope>NUCLEOTIDE SEQUENCE</scope>
    <source>
        <tissue evidence="9">Whole body</tissue>
    </source>
</reference>
<keyword evidence="2" id="KW-0813">Transport</keyword>
<dbReference type="Gene3D" id="1.25.10.10">
    <property type="entry name" value="Leucine-rich Repeat Variant"/>
    <property type="match status" value="1"/>
</dbReference>
<dbReference type="SUPFAM" id="SSF48371">
    <property type="entry name" value="ARM repeat"/>
    <property type="match status" value="1"/>
</dbReference>
<evidence type="ECO:0000256" key="2">
    <source>
        <dbReference type="ARBA" id="ARBA00022448"/>
    </source>
</evidence>
<keyword evidence="3" id="KW-0963">Cytoplasm</keyword>
<organism evidence="9 10">
    <name type="scientific">Artemia franciscana</name>
    <name type="common">Brine shrimp</name>
    <name type="synonym">Artemia sanfranciscana</name>
    <dbReference type="NCBI Taxonomy" id="6661"/>
    <lineage>
        <taxon>Eukaryota</taxon>
        <taxon>Metazoa</taxon>
        <taxon>Ecdysozoa</taxon>
        <taxon>Arthropoda</taxon>
        <taxon>Crustacea</taxon>
        <taxon>Branchiopoda</taxon>
        <taxon>Anostraca</taxon>
        <taxon>Artemiidae</taxon>
        <taxon>Artemia</taxon>
    </lineage>
</organism>
<comment type="caution">
    <text evidence="9">The sequence shown here is derived from an EMBL/GenBank/DDBJ whole genome shotgun (WGS) entry which is preliminary data.</text>
</comment>
<dbReference type="Pfam" id="PF08375">
    <property type="entry name" value="Rpn3_C"/>
    <property type="match status" value="1"/>
</dbReference>
<dbReference type="InterPro" id="IPR000717">
    <property type="entry name" value="PCI_dom"/>
</dbReference>
<name>A0AA88I7Y7_ARTSF</name>
<keyword evidence="10" id="KW-1185">Reference proteome</keyword>
<evidence type="ECO:0000256" key="6">
    <source>
        <dbReference type="ARBA" id="ARBA00023242"/>
    </source>
</evidence>
<dbReference type="GO" id="GO:0030234">
    <property type="term" value="F:enzyme regulator activity"/>
    <property type="evidence" value="ECO:0007669"/>
    <property type="project" value="InterPro"/>
</dbReference>
<proteinExistence type="predicted"/>
<dbReference type="GO" id="GO:0042176">
    <property type="term" value="P:regulation of protein catabolic process"/>
    <property type="evidence" value="ECO:0007669"/>
    <property type="project" value="InterPro"/>
</dbReference>
<evidence type="ECO:0000256" key="1">
    <source>
        <dbReference type="ARBA" id="ARBA00004123"/>
    </source>
</evidence>
<dbReference type="SUPFAM" id="SSF46785">
    <property type="entry name" value="Winged helix' DNA-binding domain"/>
    <property type="match status" value="1"/>
</dbReference>
<dbReference type="PROSITE" id="PS50250">
    <property type="entry name" value="PCI"/>
    <property type="match status" value="1"/>
</dbReference>
<dbReference type="InterPro" id="IPR001494">
    <property type="entry name" value="Importin-beta_N"/>
</dbReference>
<dbReference type="GO" id="GO:0005829">
    <property type="term" value="C:cytosol"/>
    <property type="evidence" value="ECO:0007669"/>
    <property type="project" value="TreeGrafter"/>
</dbReference>
<dbReference type="PROSITE" id="PS50166">
    <property type="entry name" value="IMPORTIN_B_NT"/>
    <property type="match status" value="1"/>
</dbReference>
<keyword evidence="6" id="KW-0539">Nucleus</keyword>
<sequence length="851" mass="96694">IRFGDVQKFEEVVTLFAKKFRADNTYTLILRLRHNAIKTAIRYISLSYIKISLKDIAQKLMLDSIEEAEFVVAKAIRDGVIDAFIDEDGKFMQSREISDVYSTREPQISFHQRVQFCLDVHNQSIKAMRFPPKSCNKSYIKDSAGMDESSRITILEALAKTLSVELDHRRAGEDKLKVLELTDRSYGVHLAEISIDPLVRLPLRQLSSIVLRDYTNKHWSIFCGNFVPPKPSEESKVTIRRLLVIGLQEPDTKVKNAIAYALANVVKWDWPHDCPDLLDILLKYIRTENPDLVDGSMRVLLELAGVISDMQIPILGPIILQEVYKVFTDVQKYRLRIREMALDLFLTLYERICEVVFTNKSLVIPLLENILLQFSQALVMALQANDGPALDNHLRAKIFQVWTSIVLVSPKEVLTSLEEIMPTVISFLKSILNATDAKLSEEDVGASNDGSYLCEHVQSGIRCTSKLLFFFSFFLDGAGHPGMPLLAVLDFLYALVDTPHLRHFVRAAIEDVLYYLLICMQIPNSQVEIFLENVDLFIINEDSFDFKELVRNRAQVVLKPNLWSWHLDICKEFAAFEAPTAFGNAVMRLLEQATRYKNEGRHDWWKCLEVSMQSIGLVAHIYVGPSVFGKMGDQLVTFNPVTVVQSIFDDPMIRDAPPFLLGECIWAAGQLADILPEDLKRRVIKASVEALHLNQHHVMKVCGIRTIYDLCQHLEDRKQIAEILPYLPTLMNTLVGIANQYPEGEFLHLVLEVFPRLMVLDQAFTAASAPNFLPFLRDVFAAKTEDRTIIARIEEIIKKLVKIPEVLANIQTIPFPALVQLLQVRSSTNGNLKAGLGNVFRMLKIIVRAST</sequence>